<dbReference type="Gene3D" id="1.20.1270.60">
    <property type="entry name" value="Arfaptin homology (AH) domain/BAR domain"/>
    <property type="match status" value="1"/>
</dbReference>
<feature type="compositionally biased region" description="Low complexity" evidence="2">
    <location>
        <begin position="530"/>
        <end position="550"/>
    </location>
</feature>
<feature type="compositionally biased region" description="Basic and acidic residues" evidence="2">
    <location>
        <begin position="452"/>
        <end position="461"/>
    </location>
</feature>
<evidence type="ECO:0000313" key="4">
    <source>
        <dbReference type="EMBL" id="OJD12129.1"/>
    </source>
</evidence>
<feature type="compositionally biased region" description="Polar residues" evidence="2">
    <location>
        <begin position="1715"/>
        <end position="1724"/>
    </location>
</feature>
<dbReference type="InterPro" id="IPR000219">
    <property type="entry name" value="DH_dom"/>
</dbReference>
<dbReference type="PROSITE" id="PS00741">
    <property type="entry name" value="DH_1"/>
    <property type="match status" value="1"/>
</dbReference>
<evidence type="ECO:0000256" key="2">
    <source>
        <dbReference type="SAM" id="MobiDB-lite"/>
    </source>
</evidence>
<feature type="non-terminal residue" evidence="4">
    <location>
        <position position="1"/>
    </location>
</feature>
<dbReference type="GO" id="GO:0035556">
    <property type="term" value="P:intracellular signal transduction"/>
    <property type="evidence" value="ECO:0007669"/>
    <property type="project" value="InterPro"/>
</dbReference>
<feature type="region of interest" description="Disordered" evidence="2">
    <location>
        <begin position="211"/>
        <end position="325"/>
    </location>
</feature>
<feature type="coiled-coil region" evidence="1">
    <location>
        <begin position="1328"/>
        <end position="1355"/>
    </location>
</feature>
<feature type="compositionally biased region" description="Basic and acidic residues" evidence="2">
    <location>
        <begin position="669"/>
        <end position="683"/>
    </location>
</feature>
<feature type="compositionally biased region" description="Polar residues" evidence="2">
    <location>
        <begin position="1290"/>
        <end position="1308"/>
    </location>
</feature>
<feature type="compositionally biased region" description="Low complexity" evidence="2">
    <location>
        <begin position="777"/>
        <end position="787"/>
    </location>
</feature>
<feature type="region of interest" description="Disordered" evidence="2">
    <location>
        <begin position="411"/>
        <end position="588"/>
    </location>
</feature>
<dbReference type="GO" id="GO:0032955">
    <property type="term" value="P:regulation of division septum assembly"/>
    <property type="evidence" value="ECO:0007669"/>
    <property type="project" value="TreeGrafter"/>
</dbReference>
<dbReference type="OrthoDB" id="10256089at2759"/>
<feature type="compositionally biased region" description="Polar residues" evidence="2">
    <location>
        <begin position="77"/>
        <end position="90"/>
    </location>
</feature>
<feature type="region of interest" description="Disordered" evidence="2">
    <location>
        <begin position="773"/>
        <end position="796"/>
    </location>
</feature>
<evidence type="ECO:0000259" key="3">
    <source>
        <dbReference type="PROSITE" id="PS50010"/>
    </source>
</evidence>
<dbReference type="STRING" id="1447872.A0A1J9P609"/>
<dbReference type="SMART" id="SM00325">
    <property type="entry name" value="RhoGEF"/>
    <property type="match status" value="1"/>
</dbReference>
<name>A0A1J9P609_9EURO</name>
<feature type="compositionally biased region" description="Low complexity" evidence="2">
    <location>
        <begin position="148"/>
        <end position="171"/>
    </location>
</feature>
<dbReference type="InterPro" id="IPR001331">
    <property type="entry name" value="GDS_CDC24_CS"/>
</dbReference>
<feature type="compositionally biased region" description="Polar residues" evidence="2">
    <location>
        <begin position="557"/>
        <end position="566"/>
    </location>
</feature>
<dbReference type="InterPro" id="IPR051492">
    <property type="entry name" value="Dynamin-Rho_GEF"/>
</dbReference>
<dbReference type="CDD" id="cd07589">
    <property type="entry name" value="BAR_DNMBP"/>
    <property type="match status" value="1"/>
</dbReference>
<comment type="caution">
    <text evidence="4">The sequence shown here is derived from an EMBL/GenBank/DDBJ whole genome shotgun (WGS) entry which is preliminary data.</text>
</comment>
<feature type="compositionally biased region" description="Pro residues" evidence="2">
    <location>
        <begin position="1132"/>
        <end position="1142"/>
    </location>
</feature>
<feature type="region of interest" description="Disordered" evidence="2">
    <location>
        <begin position="600"/>
        <end position="684"/>
    </location>
</feature>
<evidence type="ECO:0000313" key="5">
    <source>
        <dbReference type="Proteomes" id="UP000182235"/>
    </source>
</evidence>
<gene>
    <name evidence="4" type="ORF">AJ78_07225</name>
</gene>
<feature type="region of interest" description="Disordered" evidence="2">
    <location>
        <begin position="69"/>
        <end position="197"/>
    </location>
</feature>
<feature type="region of interest" description="Disordered" evidence="2">
    <location>
        <begin position="868"/>
        <end position="913"/>
    </location>
</feature>
<feature type="compositionally biased region" description="Low complexity" evidence="2">
    <location>
        <begin position="1725"/>
        <end position="1738"/>
    </location>
</feature>
<dbReference type="GO" id="GO:0005737">
    <property type="term" value="C:cytoplasm"/>
    <property type="evidence" value="ECO:0007669"/>
    <property type="project" value="TreeGrafter"/>
</dbReference>
<dbReference type="EMBL" id="LGRN01000444">
    <property type="protein sequence ID" value="OJD12129.1"/>
    <property type="molecule type" value="Genomic_DNA"/>
</dbReference>
<feature type="compositionally biased region" description="Pro residues" evidence="2">
    <location>
        <begin position="1085"/>
        <end position="1100"/>
    </location>
</feature>
<feature type="compositionally biased region" description="Polar residues" evidence="2">
    <location>
        <begin position="1739"/>
        <end position="1757"/>
    </location>
</feature>
<feature type="compositionally biased region" description="Low complexity" evidence="2">
    <location>
        <begin position="181"/>
        <end position="192"/>
    </location>
</feature>
<dbReference type="Gene3D" id="1.20.900.10">
    <property type="entry name" value="Dbl homology (DH) domain"/>
    <property type="match status" value="1"/>
</dbReference>
<organism evidence="4 5">
    <name type="scientific">Emergomyces pasteurianus Ep9510</name>
    <dbReference type="NCBI Taxonomy" id="1447872"/>
    <lineage>
        <taxon>Eukaryota</taxon>
        <taxon>Fungi</taxon>
        <taxon>Dikarya</taxon>
        <taxon>Ascomycota</taxon>
        <taxon>Pezizomycotina</taxon>
        <taxon>Eurotiomycetes</taxon>
        <taxon>Eurotiomycetidae</taxon>
        <taxon>Onygenales</taxon>
        <taxon>Ajellomycetaceae</taxon>
        <taxon>Emergomyces</taxon>
    </lineage>
</organism>
<feature type="region of interest" description="Disordered" evidence="2">
    <location>
        <begin position="1033"/>
        <end position="1204"/>
    </location>
</feature>
<dbReference type="GO" id="GO:0031991">
    <property type="term" value="P:regulation of actomyosin contractile ring contraction"/>
    <property type="evidence" value="ECO:0007669"/>
    <property type="project" value="TreeGrafter"/>
</dbReference>
<dbReference type="FunFam" id="1.20.900.10:FF:000053">
    <property type="entry name" value="Rho guanyl nucleotide exchange factor, putative"/>
    <property type="match status" value="1"/>
</dbReference>
<dbReference type="VEuPathDB" id="FungiDB:AJ78_07225"/>
<dbReference type="CDD" id="cd00160">
    <property type="entry name" value="RhoGEF"/>
    <property type="match status" value="1"/>
</dbReference>
<dbReference type="GO" id="GO:0005085">
    <property type="term" value="F:guanyl-nucleotide exchange factor activity"/>
    <property type="evidence" value="ECO:0007669"/>
    <property type="project" value="InterPro"/>
</dbReference>
<feature type="compositionally biased region" description="Polar residues" evidence="2">
    <location>
        <begin position="502"/>
        <end position="518"/>
    </location>
</feature>
<feature type="region of interest" description="Disordered" evidence="2">
    <location>
        <begin position="966"/>
        <end position="991"/>
    </location>
</feature>
<feature type="compositionally biased region" description="Polar residues" evidence="2">
    <location>
        <begin position="1766"/>
        <end position="1784"/>
    </location>
</feature>
<feature type="compositionally biased region" description="Polar residues" evidence="2">
    <location>
        <begin position="868"/>
        <end position="885"/>
    </location>
</feature>
<dbReference type="PANTHER" id="PTHR22834:SF20">
    <property type="entry name" value="SH3 DOMAIN-CONTAINING PROTEIN"/>
    <property type="match status" value="1"/>
</dbReference>
<feature type="compositionally biased region" description="Basic and acidic residues" evidence="2">
    <location>
        <begin position="602"/>
        <end position="630"/>
    </location>
</feature>
<dbReference type="Pfam" id="PF00621">
    <property type="entry name" value="RhoGEF"/>
    <property type="match status" value="1"/>
</dbReference>
<reference evidence="4 5" key="1">
    <citation type="submission" date="2015-07" db="EMBL/GenBank/DDBJ databases">
        <title>Emmonsia species relationships and genome sequence.</title>
        <authorList>
            <consortium name="The Broad Institute Genomics Platform"/>
            <person name="Cuomo C.A."/>
            <person name="Munoz J.F."/>
            <person name="Imamovic A."/>
            <person name="Priest M.E."/>
            <person name="Young S."/>
            <person name="Clay O.K."/>
            <person name="McEwen J.G."/>
        </authorList>
    </citation>
    <scope>NUCLEOTIDE SEQUENCE [LARGE SCALE GENOMIC DNA]</scope>
    <source>
        <strain evidence="4 5">UAMH 9510</strain>
    </source>
</reference>
<dbReference type="Proteomes" id="UP000182235">
    <property type="component" value="Unassembled WGS sequence"/>
</dbReference>
<keyword evidence="5" id="KW-1185">Reference proteome</keyword>
<feature type="compositionally biased region" description="Low complexity" evidence="2">
    <location>
        <begin position="1033"/>
        <end position="1042"/>
    </location>
</feature>
<dbReference type="InterPro" id="IPR027267">
    <property type="entry name" value="AH/BAR_dom_sf"/>
</dbReference>
<feature type="compositionally biased region" description="Low complexity" evidence="2">
    <location>
        <begin position="232"/>
        <end position="243"/>
    </location>
</feature>
<dbReference type="PANTHER" id="PTHR22834">
    <property type="entry name" value="NUCLEAR FUSION PROTEIN FUS2"/>
    <property type="match status" value="1"/>
</dbReference>
<proteinExistence type="predicted"/>
<evidence type="ECO:0000256" key="1">
    <source>
        <dbReference type="SAM" id="Coils"/>
    </source>
</evidence>
<sequence length="1981" mass="219306">CKMPANEVEHNYDSLNHHLNSFHQSGQNPQYSSVNQLEAESSDREFDKNHLSHALSPLSSRLPLLPATTYRPPVPSTSPRQLSLTTNFTDLNFRRHHPTSDEASPDPREFYLQYNDPFNGDGHTTFDGNMTSASYTRKSNIPPGDYHNSSPTNRPPASSRSRPYRASSSSNFPQTTLFNTSRPSSVSSSVPRNIQQRQSSLKELVDKFNQNFDQVPPRPPDSLASSRDGSPTRRSSAHSRSSSTQQQFQKGNRERPDFGSPPRPRHPRKHSQSPIHVNDGTSSHSFGSPPARRPLFGEIIPTHQPAVHDRDPASPRWRRGSDGSMHIPNPMFVDLPLEPDSALSPTSPTAWYLGYRSPLETLNKAKRPVTHQRSQSELVTRPPTAISTVTRDISDPNMGITINKVRLQTAPIVEGTPPKSSSQSRIPVSARRFSQASDSGGSAPSTRANSAMDRHTMDRHNVQITLPPKGVSALPKRSPRNSLNSKAPVTLKVTSPARHNRGQMSHITSSDKSPTLNAYISAPPPKKSPPLRSSRPRQPVSSATTSASRARVVDRVSSLQSQSNAPSRDYKPARTKSRRLPELGNVDFAARRQKIQQAFNKTVEENAKREERAVQRRQSVREKAVSDAGKKTLQPAAPEEESQQEPQPNQGNDQLPVLPESLPDTPDIGDEKETFVTPDEGRSPDMVVVGEHLQTGRCVTFHADNNSSSAMELLDTSISKLDIPRCQTPCSDVAPASAVTVGTDITTFDQEPQTDFPQPSSQHHRTVLSQIMQMRESSPSSSASSDSYSERDDKESIQIMLRRSRYFDDSQYNSSDNVDTCDVPDDFRSDVDRHRWSMSSWNSSIQDRQSVDGPLGRITEYSLEIDTHNTSMPTGESSRTPQPLASQPRADSPTTGDIEIQQDTTRDLPSEPTAHNVRYTTHMMQQYPDLAKQGGWNSKRVTQLFLQELGFEGSHLLKSDFGVATRVQTSRPSSRSDDAQKNDGLSEDPIMVPESINVPKSEYVQHRASLNFREDWEKASPSVVDWMHLAASEENAASSPNPVREGAETPRLSTTGPKFSTEKESVEGLGLSIHVQSPQDDDSPTIPPPPLPNHSPPPIPISSSSLAEQPPEPTLHPPVQSSPSIYSNNPPSTIPPSVPHIPPIDHVPSARSSEESSLRHTGLAPSPQTLASSATSQEQSSLDQASLEVLAEKSSPSPEQRRLKKRKHVIKELVDTEHTFGQDMTVVVDIYKGTSSSCLDLSQDDIKTLFGNSDQVVQFSMDFQDSLKRAAKSVYVLPQSHRWKSKRGNRSTQMNGSTADNQTNPSLETSDDEKDRQTSIGQVFVEHIERMERVYSEYLRNHDAANRTLETLMRKNNVNIWLKECRDWAVDLTSAWNLDSLLVKPVQRIVKYPLLLTELLSATPPDHPDYAALTNALRETTSISVRINDMKKRADVVGQIVSGRKRKESDVRTGLSKAFGRRTEKIKAHVGITDVFADQEFSLLSQRFGDNFFQLQLIMRDVELYTTEVQTSIKKFHDYVLAIESYINVAPSNYPELESKWCRFRFAVKDVLTVALADHVSAVRKSVIHPMITLLNLHDGPQRVMQKRNKRLMDYVRYKTLKERGDKADKKTTEQGEQFIALNVTLKEELPKLFALTGKLTDACLHNFVELQKTWLSLMQKRLGYIFERTTFQDLEQIKADWSADFSFSDAQVLSLGICNGSILADAANVAGFSSPSASNVPDGSSSSRRPSTVNSTSIHNANATRAASLEQGNSPKISHDFGISTPGSFMQSPQADGGFTQQHNGSQVFSNGRVRTNAGFSGRASGVPDVANAPVLPSMTSLMNSGGASSGRLTDASPSLPQLSLDTPMLQDFLADPLLAIHNRGAPPDPALHPSSPTVARSGSFFSSAMPMNESPRAVTPVPDEEEHKDPAVLFPVASLFEFNIDRARREAGYPYLTYVAGEIFDVIGEKGDLWLARNQDDPTRQVGWIWTKHFSKLAG</sequence>
<dbReference type="SUPFAM" id="SSF103657">
    <property type="entry name" value="BAR/IMD domain-like"/>
    <property type="match status" value="1"/>
</dbReference>
<feature type="compositionally biased region" description="Polar residues" evidence="2">
    <location>
        <begin position="126"/>
        <end position="139"/>
    </location>
</feature>
<feature type="region of interest" description="Disordered" evidence="2">
    <location>
        <begin position="1281"/>
        <end position="1316"/>
    </location>
</feature>
<feature type="compositionally biased region" description="Polar residues" evidence="2">
    <location>
        <begin position="418"/>
        <end position="449"/>
    </location>
</feature>
<protein>
    <recommendedName>
        <fullName evidence="3">DH domain-containing protein</fullName>
    </recommendedName>
</protein>
<feature type="domain" description="DH" evidence="3">
    <location>
        <begin position="1205"/>
        <end position="1430"/>
    </location>
</feature>
<feature type="compositionally biased region" description="Low complexity" evidence="2">
    <location>
        <begin position="1121"/>
        <end position="1131"/>
    </location>
</feature>
<feature type="compositionally biased region" description="Polar residues" evidence="2">
    <location>
        <begin position="1166"/>
        <end position="1184"/>
    </location>
</feature>
<accession>A0A1J9P609</accession>
<dbReference type="SUPFAM" id="SSF48065">
    <property type="entry name" value="DBL homology domain (DH-domain)"/>
    <property type="match status" value="1"/>
</dbReference>
<dbReference type="PROSITE" id="PS50010">
    <property type="entry name" value="DH_2"/>
    <property type="match status" value="1"/>
</dbReference>
<feature type="region of interest" description="Disordered" evidence="2">
    <location>
        <begin position="1715"/>
        <end position="1784"/>
    </location>
</feature>
<keyword evidence="1" id="KW-0175">Coiled coil</keyword>
<dbReference type="InterPro" id="IPR035899">
    <property type="entry name" value="DBL_dom_sf"/>
</dbReference>